<protein>
    <submittedName>
        <fullName evidence="1">Uncharacterized protein DUF4846</fullName>
    </submittedName>
</protein>
<proteinExistence type="predicted"/>
<evidence type="ECO:0000313" key="2">
    <source>
        <dbReference type="Proteomes" id="UP000245466"/>
    </source>
</evidence>
<dbReference type="PROSITE" id="PS51257">
    <property type="entry name" value="PROKAR_LIPOPROTEIN"/>
    <property type="match status" value="1"/>
</dbReference>
<dbReference type="AlphaFoldDB" id="A0A2U1B2Z9"/>
<keyword evidence="2" id="KW-1185">Reference proteome</keyword>
<organism evidence="1 2">
    <name type="scientific">Pontibacter virosus</name>
    <dbReference type="NCBI Taxonomy" id="1765052"/>
    <lineage>
        <taxon>Bacteria</taxon>
        <taxon>Pseudomonadati</taxon>
        <taxon>Bacteroidota</taxon>
        <taxon>Cytophagia</taxon>
        <taxon>Cytophagales</taxon>
        <taxon>Hymenobacteraceae</taxon>
        <taxon>Pontibacter</taxon>
    </lineage>
</organism>
<dbReference type="Pfam" id="PF16138">
    <property type="entry name" value="DUF4846"/>
    <property type="match status" value="1"/>
</dbReference>
<evidence type="ECO:0000313" key="1">
    <source>
        <dbReference type="EMBL" id="PVY42981.1"/>
    </source>
</evidence>
<reference evidence="1 2" key="1">
    <citation type="submission" date="2018-04" db="EMBL/GenBank/DDBJ databases">
        <title>Genomic Encyclopedia of Type Strains, Phase IV (KMG-IV): sequencing the most valuable type-strain genomes for metagenomic binning, comparative biology and taxonomic classification.</title>
        <authorList>
            <person name="Goeker M."/>
        </authorList>
    </citation>
    <scope>NUCLEOTIDE SEQUENCE [LARGE SCALE GENOMIC DNA]</scope>
    <source>
        <strain evidence="1 2">DSM 100231</strain>
    </source>
</reference>
<accession>A0A2U1B2Z9</accession>
<comment type="caution">
    <text evidence="1">The sequence shown here is derived from an EMBL/GenBank/DDBJ whole genome shotgun (WGS) entry which is preliminary data.</text>
</comment>
<dbReference type="Proteomes" id="UP000245466">
    <property type="component" value="Unassembled WGS sequence"/>
</dbReference>
<dbReference type="InterPro" id="IPR032315">
    <property type="entry name" value="DUF4846"/>
</dbReference>
<gene>
    <name evidence="1" type="ORF">C8E01_102157</name>
</gene>
<dbReference type="EMBL" id="QEKI01000002">
    <property type="protein sequence ID" value="PVY42981.1"/>
    <property type="molecule type" value="Genomic_DNA"/>
</dbReference>
<dbReference type="RefSeq" id="WP_243409413.1">
    <property type="nucleotide sequence ID" value="NZ_QEKI01000002.1"/>
</dbReference>
<name>A0A2U1B2Z9_9BACT</name>
<sequence>MKLKHSTMPLYLYSILFVWLTACGSKAEKVTAEIPEGRIESEVLVNPAGKTIAERFFPPRGYKREAQPNNSFGSYLQHFKLKSHGAKVHYYNGAVKPNDGIYDAVLDIDVGTRDLQQCADAIMRLRAEYLYEQKKYDAIHFNFTSGFQADYSKWQQGYRVHVKGNDCSWVKKATPSTAYASFKDYLQVVFTYAGTLSLEKEMQAVSIKDLQIGDVFIKGGSPGHAVIVMDMAIDEQTGEKLFLLAQSYMPAQEIQILKNPMNPGISPWYSTNFSGPLLTPEWPFQRSHLKRF</sequence>